<evidence type="ECO:0000256" key="3">
    <source>
        <dbReference type="ARBA" id="ARBA00022777"/>
    </source>
</evidence>
<dbReference type="Pfam" id="PF04265">
    <property type="entry name" value="TPK_B1_binding"/>
    <property type="match status" value="1"/>
</dbReference>
<organism evidence="6">
    <name type="scientific">marine sediment metagenome</name>
    <dbReference type="NCBI Taxonomy" id="412755"/>
    <lineage>
        <taxon>unclassified sequences</taxon>
        <taxon>metagenomes</taxon>
        <taxon>ecological metagenomes</taxon>
    </lineage>
</organism>
<comment type="caution">
    <text evidence="6">The sequence shown here is derived from an EMBL/GenBank/DDBJ whole genome shotgun (WGS) entry which is preliminary data.</text>
</comment>
<evidence type="ECO:0000256" key="4">
    <source>
        <dbReference type="ARBA" id="ARBA00022840"/>
    </source>
</evidence>
<dbReference type="EMBL" id="BARS01019512">
    <property type="protein sequence ID" value="GAF91749.1"/>
    <property type="molecule type" value="Genomic_DNA"/>
</dbReference>
<keyword evidence="1" id="KW-0808">Transferase</keyword>
<dbReference type="SUPFAM" id="SSF63862">
    <property type="entry name" value="Thiamin pyrophosphokinase, substrate-binding domain"/>
    <property type="match status" value="1"/>
</dbReference>
<reference evidence="6" key="1">
    <citation type="journal article" date="2014" name="Front. Microbiol.">
        <title>High frequency of phylogenetically diverse reductive dehalogenase-homologous genes in deep subseafloor sedimentary metagenomes.</title>
        <authorList>
            <person name="Kawai M."/>
            <person name="Futagami T."/>
            <person name="Toyoda A."/>
            <person name="Takaki Y."/>
            <person name="Nishi S."/>
            <person name="Hori S."/>
            <person name="Arai W."/>
            <person name="Tsubouchi T."/>
            <person name="Morono Y."/>
            <person name="Uchiyama I."/>
            <person name="Ito T."/>
            <person name="Fujiyama A."/>
            <person name="Inagaki F."/>
            <person name="Takami H."/>
        </authorList>
    </citation>
    <scope>NUCLEOTIDE SEQUENCE</scope>
    <source>
        <strain evidence="6">Expedition CK06-06</strain>
    </source>
</reference>
<dbReference type="AlphaFoldDB" id="X0TEW1"/>
<dbReference type="GO" id="GO:0030975">
    <property type="term" value="F:thiamine binding"/>
    <property type="evidence" value="ECO:0007669"/>
    <property type="project" value="InterPro"/>
</dbReference>
<protein>
    <recommendedName>
        <fullName evidence="5">Thiamin pyrophosphokinase thiamin-binding domain-containing protein</fullName>
    </recommendedName>
</protein>
<keyword evidence="4" id="KW-0067">ATP-binding</keyword>
<dbReference type="GO" id="GO:0004788">
    <property type="term" value="F:thiamine diphosphokinase activity"/>
    <property type="evidence" value="ECO:0007669"/>
    <property type="project" value="InterPro"/>
</dbReference>
<dbReference type="Gene3D" id="3.40.50.10240">
    <property type="entry name" value="Thiamin pyrophosphokinase, catalytic domain"/>
    <property type="match status" value="1"/>
</dbReference>
<feature type="non-terminal residue" evidence="6">
    <location>
        <position position="1"/>
    </location>
</feature>
<dbReference type="InterPro" id="IPR036759">
    <property type="entry name" value="TPK_catalytic_sf"/>
</dbReference>
<evidence type="ECO:0000256" key="2">
    <source>
        <dbReference type="ARBA" id="ARBA00022741"/>
    </source>
</evidence>
<dbReference type="GO" id="GO:0009229">
    <property type="term" value="P:thiamine diphosphate biosynthetic process"/>
    <property type="evidence" value="ECO:0007669"/>
    <property type="project" value="InterPro"/>
</dbReference>
<dbReference type="InterPro" id="IPR053149">
    <property type="entry name" value="TPK"/>
</dbReference>
<name>X0TEW1_9ZZZZ</name>
<evidence type="ECO:0000259" key="5">
    <source>
        <dbReference type="SMART" id="SM00983"/>
    </source>
</evidence>
<dbReference type="GO" id="GO:0016301">
    <property type="term" value="F:kinase activity"/>
    <property type="evidence" value="ECO:0007669"/>
    <property type="project" value="UniProtKB-KW"/>
</dbReference>
<evidence type="ECO:0000256" key="1">
    <source>
        <dbReference type="ARBA" id="ARBA00022679"/>
    </source>
</evidence>
<accession>X0TEW1</accession>
<dbReference type="SMART" id="SM00983">
    <property type="entry name" value="TPK_B1_binding"/>
    <property type="match status" value="1"/>
</dbReference>
<proteinExistence type="predicted"/>
<dbReference type="GO" id="GO:0005524">
    <property type="term" value="F:ATP binding"/>
    <property type="evidence" value="ECO:0007669"/>
    <property type="project" value="UniProtKB-KW"/>
</dbReference>
<keyword evidence="3" id="KW-0418">Kinase</keyword>
<dbReference type="InterPro" id="IPR007373">
    <property type="entry name" value="Thiamin_PyroPKinase_B1-bd"/>
</dbReference>
<keyword evidence="2" id="KW-0547">Nucleotide-binding</keyword>
<dbReference type="PANTHER" id="PTHR41299">
    <property type="entry name" value="THIAMINE PYROPHOSPHOKINASE"/>
    <property type="match status" value="1"/>
</dbReference>
<gene>
    <name evidence="6" type="ORF">S01H1_31614</name>
</gene>
<dbReference type="PANTHER" id="PTHR41299:SF1">
    <property type="entry name" value="THIAMINE PYROPHOSPHOKINASE"/>
    <property type="match status" value="1"/>
</dbReference>
<evidence type="ECO:0000313" key="6">
    <source>
        <dbReference type="EMBL" id="GAF91749.1"/>
    </source>
</evidence>
<sequence>IAISEKHLDKNVPIYFTDKSKTIFLAKNKAVINAKKGTTVSLLPVTETVDRITTTGLYYSIKNGQLIRASSRGVSNVITNNPAIAEFKKGILKIIINHKV</sequence>
<dbReference type="InterPro" id="IPR036371">
    <property type="entry name" value="TPK_B1-bd_sf"/>
</dbReference>
<feature type="domain" description="Thiamin pyrophosphokinase thiamin-binding" evidence="5">
    <location>
        <begin position="20"/>
        <end position="92"/>
    </location>
</feature>